<feature type="transmembrane region" description="Helical" evidence="1">
    <location>
        <begin position="110"/>
        <end position="128"/>
    </location>
</feature>
<protein>
    <submittedName>
        <fullName evidence="2">Uncharacterized protein</fullName>
    </submittedName>
</protein>
<proteinExistence type="predicted"/>
<feature type="non-terminal residue" evidence="2">
    <location>
        <position position="187"/>
    </location>
</feature>
<keyword evidence="1" id="KW-0812">Transmembrane</keyword>
<sequence length="187" mass="21379">FLFFSFYFLAIGALLFPKVNGVRAIKRVNPITFFVIMYFLRNHLGLPFLYFSLESFKQLRNIDLDALVVIAASNMIVAIIFLFFSVTEVYKKWDVSTDLLGRVNVPELSQIGKVISLFLVFLLYVFAIKRILDGSALLALLQTGDAGLARDTRLELYTSGAYVFGIRLQYLNVLFFAFEFFALYVLC</sequence>
<comment type="caution">
    <text evidence="2">The sequence shown here is derived from an EMBL/GenBank/DDBJ whole genome shotgun (WGS) entry which is preliminary data.</text>
</comment>
<evidence type="ECO:0000256" key="1">
    <source>
        <dbReference type="SAM" id="Phobius"/>
    </source>
</evidence>
<feature type="non-terminal residue" evidence="2">
    <location>
        <position position="1"/>
    </location>
</feature>
<feature type="transmembrane region" description="Helical" evidence="1">
    <location>
        <begin position="31"/>
        <end position="52"/>
    </location>
</feature>
<keyword evidence="1" id="KW-1133">Transmembrane helix</keyword>
<keyword evidence="1" id="KW-0472">Membrane</keyword>
<reference evidence="2 3" key="1">
    <citation type="submission" date="2018-08" db="EMBL/GenBank/DDBJ databases">
        <title>Vibrio harveyi strains pathogenic to white snook Centropomus viridis Lockington (1877) and potential probiotic bacteria.</title>
        <authorList>
            <person name="Soto-Rodriguez S."/>
            <person name="Gomez-Gil B."/>
            <person name="Lozano-Olvera R."/>
        </authorList>
    </citation>
    <scope>NUCLEOTIDE SEQUENCE [LARGE SCALE GENOMIC DNA]</scope>
    <source>
        <strain evidence="2 3">CAIM 1508</strain>
    </source>
</reference>
<feature type="transmembrane region" description="Helical" evidence="1">
    <location>
        <begin position="64"/>
        <end position="90"/>
    </location>
</feature>
<accession>A0A8B3DED5</accession>
<evidence type="ECO:0000313" key="3">
    <source>
        <dbReference type="Proteomes" id="UP000253437"/>
    </source>
</evidence>
<dbReference type="EMBL" id="QOUW02000377">
    <property type="protein sequence ID" value="RIV96877.1"/>
    <property type="molecule type" value="Genomic_DNA"/>
</dbReference>
<evidence type="ECO:0000313" key="2">
    <source>
        <dbReference type="EMBL" id="RIV96877.1"/>
    </source>
</evidence>
<organism evidence="2 3">
    <name type="scientific">Vibrio harveyi</name>
    <name type="common">Beneckea harveyi</name>
    <dbReference type="NCBI Taxonomy" id="669"/>
    <lineage>
        <taxon>Bacteria</taxon>
        <taxon>Pseudomonadati</taxon>
        <taxon>Pseudomonadota</taxon>
        <taxon>Gammaproteobacteria</taxon>
        <taxon>Vibrionales</taxon>
        <taxon>Vibrionaceae</taxon>
        <taxon>Vibrio</taxon>
    </lineage>
</organism>
<dbReference type="Proteomes" id="UP000253437">
    <property type="component" value="Unassembled WGS sequence"/>
</dbReference>
<feature type="transmembrane region" description="Helical" evidence="1">
    <location>
        <begin position="168"/>
        <end position="186"/>
    </location>
</feature>
<name>A0A8B3DED5_VIBHA</name>
<dbReference type="RefSeq" id="WP_182878477.1">
    <property type="nucleotide sequence ID" value="NZ_QOUW02000377.1"/>
</dbReference>
<dbReference type="AlphaFoldDB" id="A0A8B3DED5"/>
<gene>
    <name evidence="2" type="ORF">DS957_029695</name>
</gene>